<dbReference type="GO" id="GO:0006032">
    <property type="term" value="P:chitin catabolic process"/>
    <property type="evidence" value="ECO:0007669"/>
    <property type="project" value="UniProtKB-ARBA"/>
</dbReference>
<name>A0A8S2PEG4_9BILA</name>
<dbReference type="SUPFAM" id="SSF51445">
    <property type="entry name" value="(Trans)glycosidases"/>
    <property type="match status" value="1"/>
</dbReference>
<evidence type="ECO:0000259" key="5">
    <source>
        <dbReference type="PROSITE" id="PS51910"/>
    </source>
</evidence>
<dbReference type="Proteomes" id="UP000676336">
    <property type="component" value="Unassembled WGS sequence"/>
</dbReference>
<dbReference type="EMBL" id="CAJOBI010005880">
    <property type="protein sequence ID" value="CAF4045027.1"/>
    <property type="molecule type" value="Genomic_DNA"/>
</dbReference>
<keyword evidence="2 3" id="KW-0326">Glycosidase</keyword>
<evidence type="ECO:0000256" key="2">
    <source>
        <dbReference type="ARBA" id="ARBA00023295"/>
    </source>
</evidence>
<dbReference type="GO" id="GO:0005975">
    <property type="term" value="P:carbohydrate metabolic process"/>
    <property type="evidence" value="ECO:0007669"/>
    <property type="project" value="InterPro"/>
</dbReference>
<proteinExistence type="inferred from homology"/>
<dbReference type="InterPro" id="IPR001579">
    <property type="entry name" value="Glyco_hydro_18_chit_AS"/>
</dbReference>
<sequence length="206" mass="23063">SAKNQTMTSDRIILAYFTAWSVYDSAHYVANIPADKITHINYAFANIGTDGRIALGDSWADTDKPFDGDTWDQPLRGNFNQLIKLKAKYPHVRTFIFIGGWSGSTNFSDAALTDQSRSTFATSCVEFVAKYNFDGVDLDWEYPVSGGLDSNTHRPEDKQNYVLLLKELRRQLDAQIDKKYLLTVATGAASQRISDLDLLGMAPYLD</sequence>
<dbReference type="PROSITE" id="PS01095">
    <property type="entry name" value="GH18_1"/>
    <property type="match status" value="1"/>
</dbReference>
<dbReference type="InterPro" id="IPR050314">
    <property type="entry name" value="Glycosyl_Hydrlase_18"/>
</dbReference>
<dbReference type="PANTHER" id="PTHR11177:SF317">
    <property type="entry name" value="CHITINASE 12-RELATED"/>
    <property type="match status" value="1"/>
</dbReference>
<dbReference type="InterPro" id="IPR017853">
    <property type="entry name" value="GH"/>
</dbReference>
<reference evidence="6" key="1">
    <citation type="submission" date="2021-02" db="EMBL/GenBank/DDBJ databases">
        <authorList>
            <person name="Nowell W R."/>
        </authorList>
    </citation>
    <scope>NUCLEOTIDE SEQUENCE</scope>
</reference>
<dbReference type="InterPro" id="IPR011583">
    <property type="entry name" value="Chitinase_II/V-like_cat"/>
</dbReference>
<evidence type="ECO:0000256" key="4">
    <source>
        <dbReference type="RuleBase" id="RU004453"/>
    </source>
</evidence>
<dbReference type="GO" id="GO:0004568">
    <property type="term" value="F:chitinase activity"/>
    <property type="evidence" value="ECO:0007669"/>
    <property type="project" value="UniProtKB-ARBA"/>
</dbReference>
<evidence type="ECO:0000313" key="6">
    <source>
        <dbReference type="EMBL" id="CAF4045027.1"/>
    </source>
</evidence>
<dbReference type="Pfam" id="PF00704">
    <property type="entry name" value="Glyco_hydro_18"/>
    <property type="match status" value="1"/>
</dbReference>
<evidence type="ECO:0000256" key="3">
    <source>
        <dbReference type="RuleBase" id="RU000489"/>
    </source>
</evidence>
<dbReference type="SMART" id="SM00636">
    <property type="entry name" value="Glyco_18"/>
    <property type="match status" value="1"/>
</dbReference>
<dbReference type="GO" id="GO:0008061">
    <property type="term" value="F:chitin binding"/>
    <property type="evidence" value="ECO:0007669"/>
    <property type="project" value="InterPro"/>
</dbReference>
<evidence type="ECO:0000313" key="7">
    <source>
        <dbReference type="Proteomes" id="UP000676336"/>
    </source>
</evidence>
<accession>A0A8S2PEG4</accession>
<dbReference type="PROSITE" id="PS51910">
    <property type="entry name" value="GH18_2"/>
    <property type="match status" value="1"/>
</dbReference>
<organism evidence="6 7">
    <name type="scientific">Rotaria magnacalcarata</name>
    <dbReference type="NCBI Taxonomy" id="392030"/>
    <lineage>
        <taxon>Eukaryota</taxon>
        <taxon>Metazoa</taxon>
        <taxon>Spiralia</taxon>
        <taxon>Gnathifera</taxon>
        <taxon>Rotifera</taxon>
        <taxon>Eurotatoria</taxon>
        <taxon>Bdelloidea</taxon>
        <taxon>Philodinida</taxon>
        <taxon>Philodinidae</taxon>
        <taxon>Rotaria</taxon>
    </lineage>
</organism>
<evidence type="ECO:0000256" key="1">
    <source>
        <dbReference type="ARBA" id="ARBA00022801"/>
    </source>
</evidence>
<dbReference type="AlphaFoldDB" id="A0A8S2PEG4"/>
<feature type="non-terminal residue" evidence="6">
    <location>
        <position position="1"/>
    </location>
</feature>
<feature type="domain" description="GH18" evidence="5">
    <location>
        <begin position="11"/>
        <end position="206"/>
    </location>
</feature>
<dbReference type="PANTHER" id="PTHR11177">
    <property type="entry name" value="CHITINASE"/>
    <property type="match status" value="1"/>
</dbReference>
<comment type="similarity">
    <text evidence="4">Belongs to the glycosyl hydrolase 18 family.</text>
</comment>
<keyword evidence="1 3" id="KW-0378">Hydrolase</keyword>
<dbReference type="Gene3D" id="3.20.20.80">
    <property type="entry name" value="Glycosidases"/>
    <property type="match status" value="1"/>
</dbReference>
<comment type="caution">
    <text evidence="6">The sequence shown here is derived from an EMBL/GenBank/DDBJ whole genome shotgun (WGS) entry which is preliminary data.</text>
</comment>
<protein>
    <recommendedName>
        <fullName evidence="5">GH18 domain-containing protein</fullName>
    </recommendedName>
</protein>
<dbReference type="InterPro" id="IPR001223">
    <property type="entry name" value="Glyco_hydro18_cat"/>
</dbReference>
<gene>
    <name evidence="6" type="ORF">SMN809_LOCUS14327</name>
</gene>